<dbReference type="GO" id="GO:0003677">
    <property type="term" value="F:DNA binding"/>
    <property type="evidence" value="ECO:0007669"/>
    <property type="project" value="UniProtKB-KW"/>
</dbReference>
<dbReference type="GO" id="GO:0005634">
    <property type="term" value="C:nucleus"/>
    <property type="evidence" value="ECO:0007669"/>
    <property type="project" value="UniProtKB-SubCell"/>
</dbReference>
<feature type="transmembrane region" description="Helical" evidence="7">
    <location>
        <begin position="532"/>
        <end position="557"/>
    </location>
</feature>
<evidence type="ECO:0000259" key="9">
    <source>
        <dbReference type="Pfam" id="PF14372"/>
    </source>
</evidence>
<keyword evidence="6" id="KW-0539">Nucleus</keyword>
<gene>
    <name evidence="10" type="ORF">F511_39039</name>
</gene>
<evidence type="ECO:0000256" key="2">
    <source>
        <dbReference type="ARBA" id="ARBA00022723"/>
    </source>
</evidence>
<evidence type="ECO:0000313" key="10">
    <source>
        <dbReference type="EMBL" id="KZV53631.1"/>
    </source>
</evidence>
<dbReference type="SUPFAM" id="SSF53098">
    <property type="entry name" value="Ribonuclease H-like"/>
    <property type="match status" value="1"/>
</dbReference>
<organism evidence="10 11">
    <name type="scientific">Dorcoceras hygrometricum</name>
    <dbReference type="NCBI Taxonomy" id="472368"/>
    <lineage>
        <taxon>Eukaryota</taxon>
        <taxon>Viridiplantae</taxon>
        <taxon>Streptophyta</taxon>
        <taxon>Embryophyta</taxon>
        <taxon>Tracheophyta</taxon>
        <taxon>Spermatophyta</taxon>
        <taxon>Magnoliopsida</taxon>
        <taxon>eudicotyledons</taxon>
        <taxon>Gunneridae</taxon>
        <taxon>Pentapetalae</taxon>
        <taxon>asterids</taxon>
        <taxon>lamiids</taxon>
        <taxon>Lamiales</taxon>
        <taxon>Gesneriaceae</taxon>
        <taxon>Didymocarpoideae</taxon>
        <taxon>Trichosporeae</taxon>
        <taxon>Loxocarpinae</taxon>
        <taxon>Dorcoceras</taxon>
    </lineage>
</organism>
<dbReference type="Pfam" id="PF14372">
    <property type="entry name" value="hAT-like_RNase-H"/>
    <property type="match status" value="1"/>
</dbReference>
<protein>
    <recommendedName>
        <fullName evidence="12">HAT C-terminal dimerisation domain-containing protein</fullName>
    </recommendedName>
</protein>
<evidence type="ECO:0008006" key="12">
    <source>
        <dbReference type="Google" id="ProtNLM"/>
    </source>
</evidence>
<feature type="transmembrane region" description="Helical" evidence="7">
    <location>
        <begin position="578"/>
        <end position="598"/>
    </location>
</feature>
<keyword evidence="3" id="KW-0863">Zinc-finger</keyword>
<feature type="non-terminal residue" evidence="10">
    <location>
        <position position="1"/>
    </location>
</feature>
<dbReference type="InterPro" id="IPR012337">
    <property type="entry name" value="RNaseH-like_sf"/>
</dbReference>
<accession>A0A2Z7D9T2</accession>
<keyword evidence="7" id="KW-0812">Transmembrane</keyword>
<sequence length="603" mass="69289">PAIRRIPRNTLKRTIHKLVATQKKELIKEFASLDNKVSLCSNIWSGNWQSCSYMGITCHWIDNAWNIQKRLLAYRCFNDPHTAQNISHLMFIILEEYGLTSKIFSISFDHASANTCSIDELMCQPSIGGKFFHIRCTCHIFNLCVQDGLRSLETYIKPIRSAIHYLWTHPQIMKQRGKFCKLNGMRAKRFARDVPTRWNSTYKLLLSTFEYKDLLCGFFGQFVQSSSLYLYANQWNICTTICEILKVFSDATDQISGVYYPTCHLVVTHLCNVACIFCEHLTSNEPPLIECIISMKTKWKKYFLNIPDIFLCAIVLDPRLKLDGLGELLTLYYDSLDPITDACPSSSMIISSVRHNLTEIYTEYNENYGSQVATQTQHTTSSIITSRLTKAQNLIRDRTKRPQGSSSPNLELENYLTTTFDFSATDDDDTFDILRWWAQKKQVYPILSLMAKEILACPVSTVAVEQAFRGDLLLGQRIWKSNVFLTIGRELPQEHKTKTRQMTTKTPRALLEQQLEEAQVNVISQVANIIRFLLSIVILTYLYRYSITFIFFTFQISNSNLNYYSEPARGYMDMCNCLLFRGAVYALCCLLLSVASALTHVSC</sequence>
<evidence type="ECO:0000259" key="8">
    <source>
        <dbReference type="Pfam" id="PF05699"/>
    </source>
</evidence>
<dbReference type="InterPro" id="IPR025525">
    <property type="entry name" value="hAT-like_transposase_RNase-H"/>
</dbReference>
<proteinExistence type="predicted"/>
<evidence type="ECO:0000256" key="7">
    <source>
        <dbReference type="SAM" id="Phobius"/>
    </source>
</evidence>
<evidence type="ECO:0000256" key="3">
    <source>
        <dbReference type="ARBA" id="ARBA00022771"/>
    </source>
</evidence>
<reference evidence="10 11" key="1">
    <citation type="journal article" date="2015" name="Proc. Natl. Acad. Sci. U.S.A.">
        <title>The resurrection genome of Boea hygrometrica: A blueprint for survival of dehydration.</title>
        <authorList>
            <person name="Xiao L."/>
            <person name="Yang G."/>
            <person name="Zhang L."/>
            <person name="Yang X."/>
            <person name="Zhao S."/>
            <person name="Ji Z."/>
            <person name="Zhou Q."/>
            <person name="Hu M."/>
            <person name="Wang Y."/>
            <person name="Chen M."/>
            <person name="Xu Y."/>
            <person name="Jin H."/>
            <person name="Xiao X."/>
            <person name="Hu G."/>
            <person name="Bao F."/>
            <person name="Hu Y."/>
            <person name="Wan P."/>
            <person name="Li L."/>
            <person name="Deng X."/>
            <person name="Kuang T."/>
            <person name="Xiang C."/>
            <person name="Zhu J.K."/>
            <person name="Oliver M.J."/>
            <person name="He Y."/>
        </authorList>
    </citation>
    <scope>NUCLEOTIDE SEQUENCE [LARGE SCALE GENOMIC DNA]</scope>
    <source>
        <strain evidence="11">cv. XS01</strain>
    </source>
</reference>
<keyword evidence="5" id="KW-0238">DNA-binding</keyword>
<comment type="subcellular location">
    <subcellularLocation>
        <location evidence="1">Nucleus</location>
    </subcellularLocation>
</comment>
<dbReference type="GO" id="GO:0046983">
    <property type="term" value="F:protein dimerization activity"/>
    <property type="evidence" value="ECO:0007669"/>
    <property type="project" value="InterPro"/>
</dbReference>
<keyword evidence="7" id="KW-1133">Transmembrane helix</keyword>
<feature type="domain" description="HAT C-terminal dimerisation" evidence="8">
    <location>
        <begin position="411"/>
        <end position="479"/>
    </location>
</feature>
<keyword evidence="2" id="KW-0479">Metal-binding</keyword>
<evidence type="ECO:0000256" key="4">
    <source>
        <dbReference type="ARBA" id="ARBA00022833"/>
    </source>
</evidence>
<keyword evidence="4" id="KW-0862">Zinc</keyword>
<name>A0A2Z7D9T2_9LAMI</name>
<dbReference type="Pfam" id="PF05699">
    <property type="entry name" value="Dimer_Tnp_hAT"/>
    <property type="match status" value="1"/>
</dbReference>
<evidence type="ECO:0000313" key="11">
    <source>
        <dbReference type="Proteomes" id="UP000250235"/>
    </source>
</evidence>
<keyword evidence="7" id="KW-0472">Membrane</keyword>
<feature type="domain" description="hAT-like transposase RNase-H fold" evidence="9">
    <location>
        <begin position="257"/>
        <end position="364"/>
    </location>
</feature>
<keyword evidence="11" id="KW-1185">Reference proteome</keyword>
<dbReference type="PANTHER" id="PTHR46481">
    <property type="entry name" value="ZINC FINGER BED DOMAIN-CONTAINING PROTEIN 4"/>
    <property type="match status" value="1"/>
</dbReference>
<dbReference type="InterPro" id="IPR008906">
    <property type="entry name" value="HATC_C_dom"/>
</dbReference>
<evidence type="ECO:0000256" key="1">
    <source>
        <dbReference type="ARBA" id="ARBA00004123"/>
    </source>
</evidence>
<dbReference type="GO" id="GO:0008270">
    <property type="term" value="F:zinc ion binding"/>
    <property type="evidence" value="ECO:0007669"/>
    <property type="project" value="UniProtKB-KW"/>
</dbReference>
<evidence type="ECO:0000256" key="5">
    <source>
        <dbReference type="ARBA" id="ARBA00023125"/>
    </source>
</evidence>
<dbReference type="AlphaFoldDB" id="A0A2Z7D9T2"/>
<dbReference type="InterPro" id="IPR052035">
    <property type="entry name" value="ZnF_BED_domain_contain"/>
</dbReference>
<evidence type="ECO:0000256" key="6">
    <source>
        <dbReference type="ARBA" id="ARBA00023242"/>
    </source>
</evidence>
<dbReference type="PANTHER" id="PTHR46481:SF10">
    <property type="entry name" value="ZINC FINGER BED DOMAIN-CONTAINING PROTEIN 39"/>
    <property type="match status" value="1"/>
</dbReference>
<dbReference type="Proteomes" id="UP000250235">
    <property type="component" value="Unassembled WGS sequence"/>
</dbReference>
<dbReference type="EMBL" id="KQ990127">
    <property type="protein sequence ID" value="KZV53631.1"/>
    <property type="molecule type" value="Genomic_DNA"/>
</dbReference>